<feature type="domain" description="ThuA-like" evidence="1">
    <location>
        <begin position="2"/>
        <end position="216"/>
    </location>
</feature>
<dbReference type="InterPro" id="IPR009381">
    <property type="entry name" value="Trehalose_catabolism_ThuA_prok"/>
</dbReference>
<evidence type="ECO:0000313" key="3">
    <source>
        <dbReference type="Proteomes" id="UP000886858"/>
    </source>
</evidence>
<gene>
    <name evidence="2" type="ORF">H9717_08325</name>
</gene>
<dbReference type="InterPro" id="IPR029062">
    <property type="entry name" value="Class_I_gatase-like"/>
</dbReference>
<dbReference type="Gene3D" id="3.40.50.880">
    <property type="match status" value="1"/>
</dbReference>
<dbReference type="EMBL" id="DWYY01000089">
    <property type="protein sequence ID" value="HJA93100.1"/>
    <property type="molecule type" value="Genomic_DNA"/>
</dbReference>
<reference evidence="2" key="2">
    <citation type="submission" date="2021-04" db="EMBL/GenBank/DDBJ databases">
        <authorList>
            <person name="Gilroy R."/>
        </authorList>
    </citation>
    <scope>NUCLEOTIDE SEQUENCE</scope>
    <source>
        <strain evidence="2">CHK179-7159</strain>
    </source>
</reference>
<dbReference type="InterPro" id="IPR029010">
    <property type="entry name" value="ThuA-like"/>
</dbReference>
<comment type="caution">
    <text evidence="2">The sequence shown here is derived from an EMBL/GenBank/DDBJ whole genome shotgun (WGS) entry which is preliminary data.</text>
</comment>
<sequence length="235" mass="27137">MKVTVWNENLHEKTSPAVTEIYPGGLHEYIAGFLRSDEVEVRTATLDEEECGLTEEVLADTDVLIWWGHMGHDRVPDEIVDRVQRYILSGMGLIVLHSGHHSKIFRRMMGTTCNLKWRDNARERIWTVKPNHPIAKGIPETFVLDCEEMYGEPFDIADPQETVFMGWFNGGEVFRSGCTWVRGNGKIFYFQPGHETNKGFQNEYVQQIIRNAVEWACPVRKNIELICPHFEALEK</sequence>
<proteinExistence type="predicted"/>
<dbReference type="SUPFAM" id="SSF52317">
    <property type="entry name" value="Class I glutamine amidotransferase-like"/>
    <property type="match status" value="1"/>
</dbReference>
<evidence type="ECO:0000313" key="2">
    <source>
        <dbReference type="EMBL" id="HJA93100.1"/>
    </source>
</evidence>
<reference evidence="2" key="1">
    <citation type="journal article" date="2021" name="PeerJ">
        <title>Extensive microbial diversity within the chicken gut microbiome revealed by metagenomics and culture.</title>
        <authorList>
            <person name="Gilroy R."/>
            <person name="Ravi A."/>
            <person name="Getino M."/>
            <person name="Pursley I."/>
            <person name="Horton D.L."/>
            <person name="Alikhan N.F."/>
            <person name="Baker D."/>
            <person name="Gharbi K."/>
            <person name="Hall N."/>
            <person name="Watson M."/>
            <person name="Adriaenssens E.M."/>
            <person name="Foster-Nyarko E."/>
            <person name="Jarju S."/>
            <person name="Secka A."/>
            <person name="Antonio M."/>
            <person name="Oren A."/>
            <person name="Chaudhuri R.R."/>
            <person name="La Ragione R."/>
            <person name="Hildebrand F."/>
            <person name="Pallen M.J."/>
        </authorList>
    </citation>
    <scope>NUCLEOTIDE SEQUENCE</scope>
    <source>
        <strain evidence="2">CHK179-7159</strain>
    </source>
</reference>
<name>A0A9D2I676_9FIRM</name>
<dbReference type="PIRSF" id="PIRSF030013">
    <property type="entry name" value="ThuA"/>
    <property type="match status" value="1"/>
</dbReference>
<dbReference type="AlphaFoldDB" id="A0A9D2I676"/>
<organism evidence="2 3">
    <name type="scientific">Candidatus Eisenbergiella merdipullorum</name>
    <dbReference type="NCBI Taxonomy" id="2838553"/>
    <lineage>
        <taxon>Bacteria</taxon>
        <taxon>Bacillati</taxon>
        <taxon>Bacillota</taxon>
        <taxon>Clostridia</taxon>
        <taxon>Lachnospirales</taxon>
        <taxon>Lachnospiraceae</taxon>
        <taxon>Eisenbergiella</taxon>
    </lineage>
</organism>
<dbReference type="Pfam" id="PF06283">
    <property type="entry name" value="ThuA"/>
    <property type="match status" value="1"/>
</dbReference>
<evidence type="ECO:0000259" key="1">
    <source>
        <dbReference type="Pfam" id="PF06283"/>
    </source>
</evidence>
<dbReference type="Proteomes" id="UP000886858">
    <property type="component" value="Unassembled WGS sequence"/>
</dbReference>
<protein>
    <submittedName>
        <fullName evidence="2">ThuA domain-containing protein</fullName>
    </submittedName>
</protein>
<accession>A0A9D2I676</accession>